<gene>
    <name evidence="2" type="ORF">U9M73_13285</name>
</gene>
<organism evidence="2 3">
    <name type="scientific">Paenibacillus phoenicis</name>
    <dbReference type="NCBI Taxonomy" id="554117"/>
    <lineage>
        <taxon>Bacteria</taxon>
        <taxon>Bacillati</taxon>
        <taxon>Bacillota</taxon>
        <taxon>Bacilli</taxon>
        <taxon>Bacillales</taxon>
        <taxon>Paenibacillaceae</taxon>
        <taxon>Paenibacillus</taxon>
    </lineage>
</organism>
<protein>
    <recommendedName>
        <fullName evidence="4">SLH domain-containing protein</fullName>
    </recommendedName>
</protein>
<sequence>MFERSNVPTSGTLSPAYVRPSDAPSLSRIVSSGTRQNARNSRLAALENSAKMAAVPAWALTACENAKKAGVLDTTANGSYDFYRMVTILDRAGIFNSPKGAK</sequence>
<proteinExistence type="predicted"/>
<feature type="compositionally biased region" description="Polar residues" evidence="1">
    <location>
        <begin position="1"/>
        <end position="13"/>
    </location>
</feature>
<dbReference type="RefSeq" id="WP_323077659.1">
    <property type="nucleotide sequence ID" value="NZ_CBCSKM010000008.1"/>
</dbReference>
<accession>A0ABU5PLY4</accession>
<evidence type="ECO:0000313" key="2">
    <source>
        <dbReference type="EMBL" id="MEA3570958.1"/>
    </source>
</evidence>
<keyword evidence="3" id="KW-1185">Reference proteome</keyword>
<comment type="caution">
    <text evidence="2">The sequence shown here is derived from an EMBL/GenBank/DDBJ whole genome shotgun (WGS) entry which is preliminary data.</text>
</comment>
<evidence type="ECO:0000313" key="3">
    <source>
        <dbReference type="Proteomes" id="UP001292216"/>
    </source>
</evidence>
<reference evidence="2 3" key="1">
    <citation type="submission" date="2023-12" db="EMBL/GenBank/DDBJ databases">
        <title>Whole genome sequencing of Paenibacillus phoenicis isolated from the Phoenix Mars Lander spacecraft assembly facility.</title>
        <authorList>
            <person name="Garcia A."/>
            <person name="Venkateswaran K."/>
        </authorList>
    </citation>
    <scope>NUCLEOTIDE SEQUENCE [LARGE SCALE GENOMIC DNA]</scope>
    <source>
        <strain evidence="2 3">3PO2SA</strain>
    </source>
</reference>
<name>A0ABU5PLY4_9BACL</name>
<dbReference type="Proteomes" id="UP001292216">
    <property type="component" value="Unassembled WGS sequence"/>
</dbReference>
<feature type="compositionally biased region" description="Polar residues" evidence="1">
    <location>
        <begin position="28"/>
        <end position="40"/>
    </location>
</feature>
<evidence type="ECO:0000256" key="1">
    <source>
        <dbReference type="SAM" id="MobiDB-lite"/>
    </source>
</evidence>
<evidence type="ECO:0008006" key="4">
    <source>
        <dbReference type="Google" id="ProtNLM"/>
    </source>
</evidence>
<feature type="region of interest" description="Disordered" evidence="1">
    <location>
        <begin position="1"/>
        <end position="42"/>
    </location>
</feature>
<dbReference type="EMBL" id="JAYERP010000001">
    <property type="protein sequence ID" value="MEA3570958.1"/>
    <property type="molecule type" value="Genomic_DNA"/>
</dbReference>